<protein>
    <submittedName>
        <fullName evidence="2">VOC family protein</fullName>
    </submittedName>
</protein>
<accession>A0AAU7W9F1</accession>
<dbReference type="PROSITE" id="PS51819">
    <property type="entry name" value="VOC"/>
    <property type="match status" value="1"/>
</dbReference>
<feature type="domain" description="VOC" evidence="1">
    <location>
        <begin position="3"/>
        <end position="125"/>
    </location>
</feature>
<dbReference type="PANTHER" id="PTHR33993">
    <property type="entry name" value="GLYOXALASE-RELATED"/>
    <property type="match status" value="1"/>
</dbReference>
<dbReference type="EMBL" id="CP158374">
    <property type="protein sequence ID" value="XBX83251.1"/>
    <property type="molecule type" value="Genomic_DNA"/>
</dbReference>
<gene>
    <name evidence="2" type="ORF">ABIQ69_04860</name>
</gene>
<dbReference type="InterPro" id="IPR029068">
    <property type="entry name" value="Glyas_Bleomycin-R_OHBP_Dase"/>
</dbReference>
<dbReference type="AlphaFoldDB" id="A0AAU7W9F1"/>
<sequence length="130" mass="14091">MPGIVHFEIPADDQDRAKQFYRSAFDWVVEPIPGMDDYTAVRTTPADEETGQPLEPGAINGAIFRREGQLTNPVLTVDVEDVDRALERVVEAGGTVVAPRAAVPGMGWFAYFADPEGNVLGLWTTDEGAA</sequence>
<dbReference type="InterPro" id="IPR004360">
    <property type="entry name" value="Glyas_Fos-R_dOase_dom"/>
</dbReference>
<reference evidence="2" key="1">
    <citation type="submission" date="2024-05" db="EMBL/GenBank/DDBJ databases">
        <authorList>
            <person name="Yu L."/>
        </authorList>
    </citation>
    <scope>NUCLEOTIDE SEQUENCE</scope>
    <source>
        <strain evidence="2">G08B096</strain>
    </source>
</reference>
<name>A0AAU7W9F1_9MICO</name>
<evidence type="ECO:0000259" key="1">
    <source>
        <dbReference type="PROSITE" id="PS51819"/>
    </source>
</evidence>
<proteinExistence type="predicted"/>
<dbReference type="PANTHER" id="PTHR33993:SF2">
    <property type="entry name" value="VOC DOMAIN-CONTAINING PROTEIN"/>
    <property type="match status" value="1"/>
</dbReference>
<dbReference type="SUPFAM" id="SSF54593">
    <property type="entry name" value="Glyoxalase/Bleomycin resistance protein/Dihydroxybiphenyl dioxygenase"/>
    <property type="match status" value="1"/>
</dbReference>
<dbReference type="InterPro" id="IPR052164">
    <property type="entry name" value="Anthracycline_SecMetBiosynth"/>
</dbReference>
<dbReference type="RefSeq" id="WP_350349255.1">
    <property type="nucleotide sequence ID" value="NZ_CP158374.1"/>
</dbReference>
<evidence type="ECO:0000313" key="2">
    <source>
        <dbReference type="EMBL" id="XBX83251.1"/>
    </source>
</evidence>
<dbReference type="CDD" id="cd07247">
    <property type="entry name" value="SgaA_N_like"/>
    <property type="match status" value="1"/>
</dbReference>
<organism evidence="2">
    <name type="scientific">Agromyces sp. G08B096</name>
    <dbReference type="NCBI Taxonomy" id="3156399"/>
    <lineage>
        <taxon>Bacteria</taxon>
        <taxon>Bacillati</taxon>
        <taxon>Actinomycetota</taxon>
        <taxon>Actinomycetes</taxon>
        <taxon>Micrococcales</taxon>
        <taxon>Microbacteriaceae</taxon>
        <taxon>Agromyces</taxon>
    </lineage>
</organism>
<dbReference type="Pfam" id="PF00903">
    <property type="entry name" value="Glyoxalase"/>
    <property type="match status" value="1"/>
</dbReference>
<dbReference type="InterPro" id="IPR037523">
    <property type="entry name" value="VOC_core"/>
</dbReference>
<dbReference type="Gene3D" id="3.10.180.10">
    <property type="entry name" value="2,3-Dihydroxybiphenyl 1,2-Dioxygenase, domain 1"/>
    <property type="match status" value="1"/>
</dbReference>